<protein>
    <recommendedName>
        <fullName evidence="5">Reverse transcriptase domain-containing protein</fullName>
    </recommendedName>
</protein>
<reference evidence="3" key="3">
    <citation type="submission" date="2025-09" db="UniProtKB">
        <authorList>
            <consortium name="Ensembl"/>
        </authorList>
    </citation>
    <scope>IDENTIFICATION</scope>
</reference>
<evidence type="ECO:0000313" key="4">
    <source>
        <dbReference type="Proteomes" id="UP000001646"/>
    </source>
</evidence>
<reference evidence="3 4" key="1">
    <citation type="submission" date="2009-12" db="EMBL/GenBank/DDBJ databases">
        <title>The Genome Sequence of Anolis carolinensis (Green Anole Lizard).</title>
        <authorList>
            <consortium name="The Genome Sequencing Platform"/>
            <person name="Di Palma F."/>
            <person name="Alfoldi J."/>
            <person name="Heiman D."/>
            <person name="Young S."/>
            <person name="Grabherr M."/>
            <person name="Johnson J."/>
            <person name="Lander E.S."/>
            <person name="Lindblad-Toh K."/>
        </authorList>
    </citation>
    <scope>NUCLEOTIDE SEQUENCE [LARGE SCALE GENOMIC DNA]</scope>
    <source>
        <strain evidence="3 4">JBL SC #1</strain>
    </source>
</reference>
<evidence type="ECO:0000313" key="3">
    <source>
        <dbReference type="Ensembl" id="ENSACAP00000027100.1"/>
    </source>
</evidence>
<dbReference type="RefSeq" id="XP_062825649.1">
    <property type="nucleotide sequence ID" value="XM_062969579.1"/>
</dbReference>
<dbReference type="GeneTree" id="ENSGT00840000129931"/>
<feature type="domain" description="Reverse transcriptase" evidence="2">
    <location>
        <begin position="107"/>
        <end position="352"/>
    </location>
</feature>
<keyword evidence="4" id="KW-1185">Reference proteome</keyword>
<dbReference type="InterPro" id="IPR058912">
    <property type="entry name" value="HTH_animal"/>
</dbReference>
<dbReference type="Pfam" id="PF26215">
    <property type="entry name" value="HTH_animal"/>
    <property type="match status" value="1"/>
</dbReference>
<evidence type="ECO:0000259" key="1">
    <source>
        <dbReference type="PROSITE" id="PS50164"/>
    </source>
</evidence>
<organism evidence="3 4">
    <name type="scientific">Anolis carolinensis</name>
    <name type="common">Green anole</name>
    <name type="synonym">American chameleon</name>
    <dbReference type="NCBI Taxonomy" id="28377"/>
    <lineage>
        <taxon>Eukaryota</taxon>
        <taxon>Metazoa</taxon>
        <taxon>Chordata</taxon>
        <taxon>Craniata</taxon>
        <taxon>Vertebrata</taxon>
        <taxon>Euteleostomi</taxon>
        <taxon>Lepidosauria</taxon>
        <taxon>Squamata</taxon>
        <taxon>Bifurcata</taxon>
        <taxon>Unidentata</taxon>
        <taxon>Episquamata</taxon>
        <taxon>Toxicofera</taxon>
        <taxon>Iguania</taxon>
        <taxon>Dactyloidae</taxon>
        <taxon>Anolis</taxon>
    </lineage>
</organism>
<dbReference type="InterPro" id="IPR000477">
    <property type="entry name" value="RT_dom"/>
</dbReference>
<dbReference type="AlphaFoldDB" id="A0A803SVW0"/>
<sequence>MIKAFEKVVTRDIERLSRSNNRRHPNMSKSELDILNRLSTMPELIWKPADKGGAIVLLNVSDYITEVNKHLSDHSYYKPIPSDPTNKIKSLIKTVCAEGLALNYITMQTFNFLQNPYPRIPVFYILPKIHKGIIPPPGRPIVSGTSSILEPLVKYLDFFLQPFVSKTQAYIKDTTHFINIIESLHIPKHSTLMTLDIVSLYTNIPLNEARTIVKDLFDSRTLQTPPTHFLMDLLDIVLENNYFRFDAQFYLQTWGIAMGSAMAPSLANLFVAQLEIDYIYNQERNPCLKDMIYYGRYIDDIFTIFSSYQTAEQFSSWINTIHPNIKFSKTIKSTDINFLDVSIHQDERGLYVTNYSKPTDKNSILHFNSYHHYSLKANLPYSQFLRIKRNNSKPDHYLSAAHSLNSKLKARGYPAKILQQAFQKSLQINRSTLLTYKPKRQQNRIICPLTLTTQTPHIRKIINKHWHLIREIPGCKDIPIIAHKQSKNLKDILIHSDFKKSKVESTSITTGSFKCGHCDVCCLTFDIKQFFHPSLHIKINLKDFITCSTENVIYVIQCPCDLLYIGMTTRPLRIRIQEHRSKIRRESLDSTLYTHFHDKSHPYNSFKFFALEKLHTTAYTDIRTGLLRRETFWIHKLRTTTPHGLNDRLDLSCYL</sequence>
<name>A0A803SVW0_ANOCA</name>
<dbReference type="Proteomes" id="UP000001646">
    <property type="component" value="Chromosome 2"/>
</dbReference>
<evidence type="ECO:0000259" key="2">
    <source>
        <dbReference type="PROSITE" id="PS50878"/>
    </source>
</evidence>
<dbReference type="InterPro" id="IPR000305">
    <property type="entry name" value="GIY-YIG_endonuc"/>
</dbReference>
<dbReference type="Pfam" id="PF00078">
    <property type="entry name" value="RVT_1"/>
    <property type="match status" value="1"/>
</dbReference>
<dbReference type="PANTHER" id="PTHR21301:SF10">
    <property type="entry name" value="REVERSE TRANSCRIPTASE DOMAIN-CONTAINING PROTEIN"/>
    <property type="match status" value="1"/>
</dbReference>
<dbReference type="GeneID" id="134292291"/>
<reference evidence="3" key="2">
    <citation type="submission" date="2025-08" db="UniProtKB">
        <authorList>
            <consortium name="Ensembl"/>
        </authorList>
    </citation>
    <scope>IDENTIFICATION</scope>
</reference>
<dbReference type="InParanoid" id="A0A803SVW0"/>
<dbReference type="RefSeq" id="XP_062825650.1">
    <property type="nucleotide sequence ID" value="XM_062969580.1"/>
</dbReference>
<dbReference type="PROSITE" id="PS50878">
    <property type="entry name" value="RT_POL"/>
    <property type="match status" value="1"/>
</dbReference>
<evidence type="ECO:0008006" key="5">
    <source>
        <dbReference type="Google" id="ProtNLM"/>
    </source>
</evidence>
<proteinExistence type="predicted"/>
<dbReference type="Ensembl" id="ENSACAT00000038316.1">
    <property type="protein sequence ID" value="ENSACAP00000027100.1"/>
    <property type="gene ID" value="ENSACAG00000039032.1"/>
</dbReference>
<feature type="domain" description="GIY-YIG" evidence="1">
    <location>
        <begin position="549"/>
        <end position="645"/>
    </location>
</feature>
<dbReference type="PROSITE" id="PS50164">
    <property type="entry name" value="GIY_YIG"/>
    <property type="match status" value="1"/>
</dbReference>
<dbReference type="PANTHER" id="PTHR21301">
    <property type="entry name" value="REVERSE TRANSCRIPTASE"/>
    <property type="match status" value="1"/>
</dbReference>
<accession>A0A803SVW0</accession>
<dbReference type="CDD" id="cd10442">
    <property type="entry name" value="GIY-YIG_PLEs"/>
    <property type="match status" value="1"/>
</dbReference>
<gene>
    <name evidence="3" type="primary">LOC134292291</name>
</gene>